<dbReference type="InterPro" id="IPR004843">
    <property type="entry name" value="Calcineurin-like_PHP"/>
</dbReference>
<dbReference type="STRING" id="1891926.Fuma_02461"/>
<sequence length="312" mass="34770">MYDIIGDIHGHADELVSLLEKMDYRETNGCFRHENRTAVFCGDFVDRGPQIPDVVRIVKAMVENEAAQAVMGNHEFNALAYHTEDPTTPGVFLRPHHEKNKIQHAKTVEQFSEADLQEALEWFATLPPALDMGVIRAVHACWDSAGIATINDAIARYGAYTPEFLVHATDRLDPLFAAVERVMKGPELALAEGVTVTDKEGNARRRVRIRWFDAPDNYTLNTYALPAELSLTADRIPATAPAVPYPDDAPPVFVGHYWLPEAVPQPLKHNVACLDYSVAKHGLLCAYRFDGKAKLSADRFVTVPSRDRKDVP</sequence>
<dbReference type="InterPro" id="IPR029052">
    <property type="entry name" value="Metallo-depent_PP-like"/>
</dbReference>
<dbReference type="AlphaFoldDB" id="A0A1P8WFK7"/>
<dbReference type="InterPro" id="IPR006186">
    <property type="entry name" value="Ser/Thr-sp_prot-phosphatase"/>
</dbReference>
<keyword evidence="2" id="KW-0378">Hydrolase</keyword>
<feature type="domain" description="Calcineurin-like phosphoesterase" evidence="1">
    <location>
        <begin position="4"/>
        <end position="95"/>
    </location>
</feature>
<dbReference type="PANTHER" id="PTHR42850:SF7">
    <property type="entry name" value="BIS(5'-NUCLEOSYL)-TETRAPHOSPHATASE PRPE [ASYMMETRICAL]"/>
    <property type="match status" value="1"/>
</dbReference>
<dbReference type="InterPro" id="IPR050126">
    <property type="entry name" value="Ap4A_hydrolase"/>
</dbReference>
<dbReference type="GO" id="GO:0016791">
    <property type="term" value="F:phosphatase activity"/>
    <property type="evidence" value="ECO:0007669"/>
    <property type="project" value="TreeGrafter"/>
</dbReference>
<dbReference type="PRINTS" id="PR00114">
    <property type="entry name" value="STPHPHTASE"/>
</dbReference>
<evidence type="ECO:0000313" key="3">
    <source>
        <dbReference type="Proteomes" id="UP000187735"/>
    </source>
</evidence>
<dbReference type="EC" id="3.6.1.17" evidence="2"/>
<dbReference type="KEGG" id="fmr:Fuma_02461"/>
<dbReference type="Proteomes" id="UP000187735">
    <property type="component" value="Chromosome"/>
</dbReference>
<dbReference type="PANTHER" id="PTHR42850">
    <property type="entry name" value="METALLOPHOSPHOESTERASE"/>
    <property type="match status" value="1"/>
</dbReference>
<protein>
    <submittedName>
        <fullName evidence="2">Bis(5'-nucleosyl)-tetraphosphatase PrpE [asymmetrical]</fullName>
        <ecNumber evidence="2">3.6.1.17</ecNumber>
    </submittedName>
</protein>
<dbReference type="SUPFAM" id="SSF56300">
    <property type="entry name" value="Metallo-dependent phosphatases"/>
    <property type="match status" value="1"/>
</dbReference>
<dbReference type="EMBL" id="CP017641">
    <property type="protein sequence ID" value="APZ92849.1"/>
    <property type="molecule type" value="Genomic_DNA"/>
</dbReference>
<dbReference type="RefSeq" id="WP_077024414.1">
    <property type="nucleotide sequence ID" value="NZ_CP017641.1"/>
</dbReference>
<proteinExistence type="predicted"/>
<evidence type="ECO:0000313" key="2">
    <source>
        <dbReference type="EMBL" id="APZ92849.1"/>
    </source>
</evidence>
<dbReference type="Pfam" id="PF00149">
    <property type="entry name" value="Metallophos"/>
    <property type="match status" value="1"/>
</dbReference>
<dbReference type="GO" id="GO:0004081">
    <property type="term" value="F:bis(5'-nucleosyl)-tetraphosphatase (asymmetrical) activity"/>
    <property type="evidence" value="ECO:0007669"/>
    <property type="project" value="UniProtKB-EC"/>
</dbReference>
<organism evidence="2 3">
    <name type="scientific">Fuerstiella marisgermanici</name>
    <dbReference type="NCBI Taxonomy" id="1891926"/>
    <lineage>
        <taxon>Bacteria</taxon>
        <taxon>Pseudomonadati</taxon>
        <taxon>Planctomycetota</taxon>
        <taxon>Planctomycetia</taxon>
        <taxon>Planctomycetales</taxon>
        <taxon>Planctomycetaceae</taxon>
        <taxon>Fuerstiella</taxon>
    </lineage>
</organism>
<dbReference type="OrthoDB" id="9779903at2"/>
<dbReference type="Gene3D" id="3.60.21.10">
    <property type="match status" value="1"/>
</dbReference>
<keyword evidence="3" id="KW-1185">Reference proteome</keyword>
<dbReference type="GO" id="GO:0005737">
    <property type="term" value="C:cytoplasm"/>
    <property type="evidence" value="ECO:0007669"/>
    <property type="project" value="TreeGrafter"/>
</dbReference>
<accession>A0A1P8WFK7</accession>
<evidence type="ECO:0000259" key="1">
    <source>
        <dbReference type="Pfam" id="PF00149"/>
    </source>
</evidence>
<gene>
    <name evidence="2" type="primary">prpE</name>
    <name evidence="2" type="ORF">Fuma_02461</name>
</gene>
<reference evidence="2 3" key="1">
    <citation type="journal article" date="2016" name="Front. Microbiol.">
        <title>Fuerstia marisgermanicae gen. nov., sp. nov., an Unusual Member of the Phylum Planctomycetes from the German Wadden Sea.</title>
        <authorList>
            <person name="Kohn T."/>
            <person name="Heuer A."/>
            <person name="Jogler M."/>
            <person name="Vollmers J."/>
            <person name="Boedeker C."/>
            <person name="Bunk B."/>
            <person name="Rast P."/>
            <person name="Borchert D."/>
            <person name="Glockner I."/>
            <person name="Freese H.M."/>
            <person name="Klenk H.P."/>
            <person name="Overmann J."/>
            <person name="Kaster A.K."/>
            <person name="Rohde M."/>
            <person name="Wiegand S."/>
            <person name="Jogler C."/>
        </authorList>
    </citation>
    <scope>NUCLEOTIDE SEQUENCE [LARGE SCALE GENOMIC DNA]</scope>
    <source>
        <strain evidence="2 3">NH11</strain>
    </source>
</reference>
<name>A0A1P8WFK7_9PLAN</name>